<proteinExistence type="predicted"/>
<evidence type="ECO:0000313" key="2">
    <source>
        <dbReference type="Proteomes" id="UP000510686"/>
    </source>
</evidence>
<sequence>MKDGCIYLIEYYRWQCRDELGQLQKQQTLEEEPRCRVGALRSFWSTYGYYE</sequence>
<dbReference type="RefSeq" id="XP_065987443.1">
    <property type="nucleotide sequence ID" value="XM_066131386.1"/>
</dbReference>
<accession>A0A7D5V1N0</accession>
<gene>
    <name evidence="1" type="ORF">G6M90_00g090890</name>
</gene>
<dbReference type="Proteomes" id="UP000510686">
    <property type="component" value="Chromosome 5"/>
</dbReference>
<dbReference type="EMBL" id="CP058936">
    <property type="protein sequence ID" value="QLI72315.1"/>
    <property type="molecule type" value="Genomic_DNA"/>
</dbReference>
<organism evidence="1 2">
    <name type="scientific">Metarhizium brunneum</name>
    <dbReference type="NCBI Taxonomy" id="500148"/>
    <lineage>
        <taxon>Eukaryota</taxon>
        <taxon>Fungi</taxon>
        <taxon>Dikarya</taxon>
        <taxon>Ascomycota</taxon>
        <taxon>Pezizomycotina</taxon>
        <taxon>Sordariomycetes</taxon>
        <taxon>Hypocreomycetidae</taxon>
        <taxon>Hypocreales</taxon>
        <taxon>Clavicipitaceae</taxon>
        <taxon>Metarhizium</taxon>
    </lineage>
</organism>
<protein>
    <submittedName>
        <fullName evidence="1">Uncharacterized protein</fullName>
    </submittedName>
</protein>
<dbReference type="KEGG" id="mbrn:90968108"/>
<name>A0A7D5V1N0_9HYPO</name>
<evidence type="ECO:0000313" key="1">
    <source>
        <dbReference type="EMBL" id="QLI72315.1"/>
    </source>
</evidence>
<reference evidence="1 2" key="1">
    <citation type="submission" date="2020-07" db="EMBL/GenBank/DDBJ databases">
        <title>Telomere length de novo assembly of all 7 chromosomes of the fungus, Metarhizium brunneum, using a novel assembly pipeline.</title>
        <authorList>
            <person name="Saud z."/>
            <person name="Kortsinoglou A."/>
            <person name="Kouvelis V.N."/>
            <person name="Butt T.M."/>
        </authorList>
    </citation>
    <scope>NUCLEOTIDE SEQUENCE [LARGE SCALE GENOMIC DNA]</scope>
    <source>
        <strain evidence="1 2">4556</strain>
    </source>
</reference>
<keyword evidence="2" id="KW-1185">Reference proteome</keyword>
<dbReference type="GeneID" id="90968108"/>
<dbReference type="AlphaFoldDB" id="A0A7D5V1N0"/>